<gene>
    <name evidence="1" type="ORF">STRCI_008414</name>
</gene>
<organism evidence="1 2">
    <name type="scientific">Streptomyces cinnabarinus</name>
    <dbReference type="NCBI Taxonomy" id="67287"/>
    <lineage>
        <taxon>Bacteria</taxon>
        <taxon>Bacillati</taxon>
        <taxon>Actinomycetota</taxon>
        <taxon>Actinomycetes</taxon>
        <taxon>Kitasatosporales</taxon>
        <taxon>Streptomycetaceae</taxon>
        <taxon>Streptomyces</taxon>
    </lineage>
</organism>
<keyword evidence="2" id="KW-1185">Reference proteome</keyword>
<evidence type="ECO:0000313" key="1">
    <source>
        <dbReference type="EMBL" id="WAZ26777.1"/>
    </source>
</evidence>
<dbReference type="EMBL" id="CP114413">
    <property type="protein sequence ID" value="WAZ26777.1"/>
    <property type="molecule type" value="Genomic_DNA"/>
</dbReference>
<reference evidence="1" key="1">
    <citation type="submission" date="2022-12" db="EMBL/GenBank/DDBJ databases">
        <authorList>
            <person name="Ruckert C."/>
            <person name="Busche T."/>
            <person name="Kalinowski J."/>
            <person name="Wittmann C."/>
        </authorList>
    </citation>
    <scope>NUCLEOTIDE SEQUENCE</scope>
    <source>
        <strain evidence="1">DSM 40467</strain>
    </source>
</reference>
<dbReference type="Proteomes" id="UP001164439">
    <property type="component" value="Chromosome"/>
</dbReference>
<accession>A0ABY7KQD2</accession>
<name>A0ABY7KQD2_9ACTN</name>
<evidence type="ECO:0000313" key="2">
    <source>
        <dbReference type="Proteomes" id="UP001164439"/>
    </source>
</evidence>
<sequence>MREHAADWPAVALAAIGRLEKLLGDVAPPAGAAARKDGQTWTAIGKALGTPRQAAYQRFSRFLAPS</sequence>
<protein>
    <submittedName>
        <fullName evidence="1">Uncharacterized protein</fullName>
    </submittedName>
</protein>
<dbReference type="RefSeq" id="WP_269664263.1">
    <property type="nucleotide sequence ID" value="NZ_CP114413.1"/>
</dbReference>
<proteinExistence type="predicted"/>